<keyword evidence="2" id="KW-0808">Transferase</keyword>
<accession>A0A0G0FG15</accession>
<sequence>MYTQSQISELITAIKGRGEIPLKFDYIGELGAKRWAAIASKRHSDKHGINKVESDLLNAKVDAFIGSFKTLKKLNIIDIGPGDGSAVLPLLYSLKEKSVDFRYVPVDISQEMLDSSTKNIKNLFQDIAIEPVQLDFELGNFAEVTYRLKQGGYQNLMLFLGSTLGNQSDRQRVLTNFRDSMTSEDFLIIGVELVNLNKIEKIIEQYHVKEAEDLSMTTAENIGIKRSDGKYEVRFNNESSQVEGYFTFQANTSVEYANEKIIFEENDKLLLFRSLKFTEWIFAKVLSEVGFRMEIFTTSSEKGYSLVMCQPQRFNY</sequence>
<dbReference type="AlphaFoldDB" id="A0A0G0FG15"/>
<dbReference type="InterPro" id="IPR051128">
    <property type="entry name" value="EgtD_Methyltrsf_superfamily"/>
</dbReference>
<protein>
    <recommendedName>
        <fullName evidence="3">Histidine-specific methyltransferase SAM-dependent domain-containing protein</fullName>
    </recommendedName>
</protein>
<dbReference type="GO" id="GO:0008168">
    <property type="term" value="F:methyltransferase activity"/>
    <property type="evidence" value="ECO:0007669"/>
    <property type="project" value="UniProtKB-KW"/>
</dbReference>
<feature type="domain" description="Histidine-specific methyltransferase SAM-dependent" evidence="3">
    <location>
        <begin position="46"/>
        <end position="310"/>
    </location>
</feature>
<dbReference type="SUPFAM" id="SSF53335">
    <property type="entry name" value="S-adenosyl-L-methionine-dependent methyltransferases"/>
    <property type="match status" value="1"/>
</dbReference>
<dbReference type="InterPro" id="IPR019257">
    <property type="entry name" value="MeTrfase_dom"/>
</dbReference>
<evidence type="ECO:0000259" key="3">
    <source>
        <dbReference type="Pfam" id="PF10017"/>
    </source>
</evidence>
<gene>
    <name evidence="4" type="ORF">US31_C0011G0035</name>
</gene>
<evidence type="ECO:0000313" key="4">
    <source>
        <dbReference type="EMBL" id="KKQ18053.1"/>
    </source>
</evidence>
<dbReference type="Pfam" id="PF10017">
    <property type="entry name" value="Methyltransf_33"/>
    <property type="match status" value="1"/>
</dbReference>
<dbReference type="Proteomes" id="UP000034508">
    <property type="component" value="Unassembled WGS sequence"/>
</dbReference>
<organism evidence="4 5">
    <name type="scientific">Berkelbacteria bacterium GW2011_GWA1_36_9</name>
    <dbReference type="NCBI Taxonomy" id="1618331"/>
    <lineage>
        <taxon>Bacteria</taxon>
        <taxon>Candidatus Berkelbacteria</taxon>
    </lineage>
</organism>
<evidence type="ECO:0000256" key="1">
    <source>
        <dbReference type="ARBA" id="ARBA00022603"/>
    </source>
</evidence>
<name>A0A0G0FG15_9BACT</name>
<dbReference type="InterPro" id="IPR029063">
    <property type="entry name" value="SAM-dependent_MTases_sf"/>
</dbReference>
<dbReference type="GO" id="GO:0032259">
    <property type="term" value="P:methylation"/>
    <property type="evidence" value="ECO:0007669"/>
    <property type="project" value="UniProtKB-KW"/>
</dbReference>
<keyword evidence="1" id="KW-0489">Methyltransferase</keyword>
<evidence type="ECO:0000256" key="2">
    <source>
        <dbReference type="ARBA" id="ARBA00022679"/>
    </source>
</evidence>
<dbReference type="PANTHER" id="PTHR43397">
    <property type="entry name" value="ERGOTHIONEINE BIOSYNTHESIS PROTEIN 1"/>
    <property type="match status" value="1"/>
</dbReference>
<dbReference type="Gene3D" id="3.40.50.150">
    <property type="entry name" value="Vaccinia Virus protein VP39"/>
    <property type="match status" value="1"/>
</dbReference>
<evidence type="ECO:0000313" key="5">
    <source>
        <dbReference type="Proteomes" id="UP000034508"/>
    </source>
</evidence>
<dbReference type="PANTHER" id="PTHR43397:SF1">
    <property type="entry name" value="ERGOTHIONEINE BIOSYNTHESIS PROTEIN 1"/>
    <property type="match status" value="1"/>
</dbReference>
<proteinExistence type="predicted"/>
<reference evidence="4 5" key="1">
    <citation type="journal article" date="2015" name="Nature">
        <title>rRNA introns, odd ribosomes, and small enigmatic genomes across a large radiation of phyla.</title>
        <authorList>
            <person name="Brown C.T."/>
            <person name="Hug L.A."/>
            <person name="Thomas B.C."/>
            <person name="Sharon I."/>
            <person name="Castelle C.J."/>
            <person name="Singh A."/>
            <person name="Wilkins M.J."/>
            <person name="Williams K.H."/>
            <person name="Banfield J.F."/>
        </authorList>
    </citation>
    <scope>NUCLEOTIDE SEQUENCE [LARGE SCALE GENOMIC DNA]</scope>
</reference>
<comment type="caution">
    <text evidence="4">The sequence shown here is derived from an EMBL/GenBank/DDBJ whole genome shotgun (WGS) entry which is preliminary data.</text>
</comment>
<dbReference type="EMBL" id="LBSM01000011">
    <property type="protein sequence ID" value="KKQ18053.1"/>
    <property type="molecule type" value="Genomic_DNA"/>
</dbReference>